<sequence length="153" mass="17285">MHIEYQNLPALVGQEVGVSEWVLIDQDRVNRFAEATGDFQWIHVDVERATRERGGTVAHGYLTLSLVPGLIETMLIYEDVSHTINYGADRLRFTAPVMVGKRVRVRQTIKTVEPRGSGMQYLAEIKVEIENEDKPALIMDMRMLVFPSEAVAA</sequence>
<name>A0A8J3DPX4_9HYPH</name>
<dbReference type="EMBL" id="BMZQ01000001">
    <property type="protein sequence ID" value="GHD12853.1"/>
    <property type="molecule type" value="Genomic_DNA"/>
</dbReference>
<dbReference type="RefSeq" id="WP_189503059.1">
    <property type="nucleotide sequence ID" value="NZ_BMZQ01000001.1"/>
</dbReference>
<dbReference type="AlphaFoldDB" id="A0A8J3DPX4"/>
<dbReference type="InterPro" id="IPR039375">
    <property type="entry name" value="NodN-like"/>
</dbReference>
<dbReference type="Gene3D" id="3.10.129.10">
    <property type="entry name" value="Hotdog Thioesterase"/>
    <property type="match status" value="1"/>
</dbReference>
<dbReference type="PANTHER" id="PTHR42993">
    <property type="entry name" value="MAOC-LIKE DEHYDRATASE DOMAIN-CONTAINING PROTEIN"/>
    <property type="match status" value="1"/>
</dbReference>
<reference evidence="2" key="2">
    <citation type="submission" date="2020-09" db="EMBL/GenBank/DDBJ databases">
        <authorList>
            <person name="Sun Q."/>
            <person name="Kim S."/>
        </authorList>
    </citation>
    <scope>NUCLEOTIDE SEQUENCE</scope>
    <source>
        <strain evidence="2">KCTC 42249</strain>
    </source>
</reference>
<dbReference type="Pfam" id="PF01575">
    <property type="entry name" value="MaoC_dehydratas"/>
    <property type="match status" value="1"/>
</dbReference>
<dbReference type="InterPro" id="IPR002539">
    <property type="entry name" value="MaoC-like_dom"/>
</dbReference>
<evidence type="ECO:0000313" key="2">
    <source>
        <dbReference type="EMBL" id="GHD12853.1"/>
    </source>
</evidence>
<evidence type="ECO:0000313" key="3">
    <source>
        <dbReference type="Proteomes" id="UP000630142"/>
    </source>
</evidence>
<reference evidence="2" key="1">
    <citation type="journal article" date="2014" name="Int. J. Syst. Evol. Microbiol.">
        <title>Complete genome sequence of Corynebacterium casei LMG S-19264T (=DSM 44701T), isolated from a smear-ripened cheese.</title>
        <authorList>
            <consortium name="US DOE Joint Genome Institute (JGI-PGF)"/>
            <person name="Walter F."/>
            <person name="Albersmeier A."/>
            <person name="Kalinowski J."/>
            <person name="Ruckert C."/>
        </authorList>
    </citation>
    <scope>NUCLEOTIDE SEQUENCE</scope>
    <source>
        <strain evidence="2">KCTC 42249</strain>
    </source>
</reference>
<dbReference type="InterPro" id="IPR029069">
    <property type="entry name" value="HotDog_dom_sf"/>
</dbReference>
<comment type="caution">
    <text evidence="2">The sequence shown here is derived from an EMBL/GenBank/DDBJ whole genome shotgun (WGS) entry which is preliminary data.</text>
</comment>
<evidence type="ECO:0000259" key="1">
    <source>
        <dbReference type="Pfam" id="PF01575"/>
    </source>
</evidence>
<dbReference type="Proteomes" id="UP000630142">
    <property type="component" value="Unassembled WGS sequence"/>
</dbReference>
<keyword evidence="3" id="KW-1185">Reference proteome</keyword>
<dbReference type="PANTHER" id="PTHR42993:SF1">
    <property type="entry name" value="MAOC-LIKE DEHYDRATASE DOMAIN-CONTAINING PROTEIN"/>
    <property type="match status" value="1"/>
</dbReference>
<gene>
    <name evidence="2" type="ORF">GCM10016234_17720</name>
</gene>
<dbReference type="SUPFAM" id="SSF54637">
    <property type="entry name" value="Thioesterase/thiol ester dehydrase-isomerase"/>
    <property type="match status" value="1"/>
</dbReference>
<organism evidence="2 3">
    <name type="scientific">Tianweitania populi</name>
    <dbReference type="NCBI Taxonomy" id="1607949"/>
    <lineage>
        <taxon>Bacteria</taxon>
        <taxon>Pseudomonadati</taxon>
        <taxon>Pseudomonadota</taxon>
        <taxon>Alphaproteobacteria</taxon>
        <taxon>Hyphomicrobiales</taxon>
        <taxon>Phyllobacteriaceae</taxon>
        <taxon>Tianweitania</taxon>
    </lineage>
</organism>
<proteinExistence type="predicted"/>
<feature type="domain" description="MaoC-like" evidence="1">
    <location>
        <begin position="11"/>
        <end position="111"/>
    </location>
</feature>
<protein>
    <submittedName>
        <fullName evidence="2">MaoC family dehydratase</fullName>
    </submittedName>
</protein>
<accession>A0A8J3DPX4</accession>
<dbReference type="CDD" id="cd03450">
    <property type="entry name" value="NodN"/>
    <property type="match status" value="1"/>
</dbReference>